<evidence type="ECO:0000313" key="1">
    <source>
        <dbReference type="EMBL" id="GIT95497.1"/>
    </source>
</evidence>
<dbReference type="Pfam" id="PF09601">
    <property type="entry name" value="DUF2459"/>
    <property type="match status" value="1"/>
</dbReference>
<reference evidence="1 2" key="1">
    <citation type="submission" date="2021-05" db="EMBL/GenBank/DDBJ databases">
        <title>Bacteria Genome sequencing.</title>
        <authorList>
            <person name="Takabe Y."/>
            <person name="Nakajima Y."/>
            <person name="Suzuki S."/>
            <person name="Shiozaki T."/>
        </authorList>
    </citation>
    <scope>NUCLEOTIDE SEQUENCE [LARGE SCALE GENOMIC DNA]</scope>
    <source>
        <strain evidence="1 2">AI_62</strain>
    </source>
</reference>
<accession>A0ABQ4NM56</accession>
<proteinExistence type="predicted"/>
<dbReference type="EMBL" id="BPFH01000003">
    <property type="protein sequence ID" value="GIT95497.1"/>
    <property type="molecule type" value="Genomic_DNA"/>
</dbReference>
<name>A0ABQ4NM56_9RHOB</name>
<gene>
    <name evidence="1" type="ORF">JANAI62_21200</name>
</gene>
<comment type="caution">
    <text evidence="1">The sequence shown here is derived from an EMBL/GenBank/DDBJ whole genome shotgun (WGS) entry which is preliminary data.</text>
</comment>
<evidence type="ECO:0000313" key="2">
    <source>
        <dbReference type="Proteomes" id="UP000786693"/>
    </source>
</evidence>
<dbReference type="RefSeq" id="WP_255576311.1">
    <property type="nucleotide sequence ID" value="NZ_BPFH01000003.1"/>
</dbReference>
<dbReference type="Proteomes" id="UP000786693">
    <property type="component" value="Unassembled WGS sequence"/>
</dbReference>
<sequence>MFARRLTHSALRGTRWLLLIPFVCLLWLGAGFGGALWTAPGEDPGDDVDIHFIGTAIHVDLLLPATPEVRAALDFAAEDGVPLGAADWVLVGWGARDFYTATGSYSDMRIGPVWRAVTGDASVLRIEVYGPINTAGLDRLSLSHAQFMRLVQAIADTRGGPVLPSAGFTSTDRFYEARGRFHIFRTCNVWVGEMLRAAGLRFGRWTPTPQAFRLALRHLTAT</sequence>
<dbReference type="InterPro" id="IPR011727">
    <property type="entry name" value="CHP02117"/>
</dbReference>
<evidence type="ECO:0008006" key="3">
    <source>
        <dbReference type="Google" id="ProtNLM"/>
    </source>
</evidence>
<organism evidence="1 2">
    <name type="scientific">Jannaschia pagri</name>
    <dbReference type="NCBI Taxonomy" id="2829797"/>
    <lineage>
        <taxon>Bacteria</taxon>
        <taxon>Pseudomonadati</taxon>
        <taxon>Pseudomonadota</taxon>
        <taxon>Alphaproteobacteria</taxon>
        <taxon>Rhodobacterales</taxon>
        <taxon>Roseobacteraceae</taxon>
        <taxon>Jannaschia</taxon>
    </lineage>
</organism>
<keyword evidence="2" id="KW-1185">Reference proteome</keyword>
<protein>
    <recommendedName>
        <fullName evidence="3">DUF2459 domain-containing protein</fullName>
    </recommendedName>
</protein>